<dbReference type="Pfam" id="PF00501">
    <property type="entry name" value="AMP-binding"/>
    <property type="match status" value="1"/>
</dbReference>
<evidence type="ECO:0000259" key="7">
    <source>
        <dbReference type="Pfam" id="PF13193"/>
    </source>
</evidence>
<evidence type="ECO:0000256" key="4">
    <source>
        <dbReference type="ARBA" id="ARBA00023051"/>
    </source>
</evidence>
<feature type="transmembrane region" description="Helical" evidence="5">
    <location>
        <begin position="90"/>
        <end position="113"/>
    </location>
</feature>
<keyword evidence="3 9" id="KW-0436">Ligase</keyword>
<keyword evidence="4" id="KW-0587">Phenylpropanoid metabolism</keyword>
<feature type="domain" description="AMP-dependent synthetase/ligase" evidence="6">
    <location>
        <begin position="42"/>
        <end position="406"/>
    </location>
</feature>
<proteinExistence type="inferred from homology"/>
<feature type="domain" description="AMP-binding enzyme C-terminal" evidence="7">
    <location>
        <begin position="457"/>
        <end position="532"/>
    </location>
</feature>
<evidence type="ECO:0000313" key="8">
    <source>
        <dbReference type="Proteomes" id="UP001652660"/>
    </source>
</evidence>
<dbReference type="OrthoDB" id="10253869at2759"/>
<dbReference type="Proteomes" id="UP001652660">
    <property type="component" value="Chromosome 6e"/>
</dbReference>
<dbReference type="PANTHER" id="PTHR24096:SF417">
    <property type="entry name" value="AMP-DEPENDENT SYNTHETASE_LIGASE"/>
    <property type="match status" value="1"/>
</dbReference>
<sequence>MTTPFYGKDGIYRSQKPPVVLPEDPNLSMVPFLFRNFPSLSQSTALIDAATAESFTFFDLLTQVSKLSHALLKLNINKNDVVLIFSPNSVLFPISFLAVVGIGAIATTVNPLYTINELSNQVNDSNPKLIITVNELHHKIKHFNLPCILLSPKGSFDAADSYSTLFCHYSDLINSTSPASSDSPWSSAVQTDVAALLYSSGTTGKSKGVVLTHRNFIATASMVTRDQECYGNSKNVYLCFLPMFHIFGLSVAVYAQLQKGNTVVVMERYEMEKALHAVEKYKVTHMYAVPPVVVALGKQKKVVSKYDCSSLREIACGAAPLGKDVIEECAKNFPQAVIVQGYGMTETCGIISREDVKTGPPHSGSTGVLVPGVECKILDVDTAEPLPPFQKGQILVRGQNMMQGYFKNQIATNETIDKQGWVHTGDLGYFDDKGLLYVVDRIKELIKYKGFQVAPAELEELLLTHPEISDAAVIPLPDAEAGEIPVAFVVRSSNSSLAEREVQNFVAKQVTPYKRLHRVIFSRSIPKSASGKILRRKLRQKAQSKL</sequence>
<keyword evidence="5" id="KW-0812">Transmembrane</keyword>
<dbReference type="GO" id="GO:0005524">
    <property type="term" value="F:ATP binding"/>
    <property type="evidence" value="ECO:0007669"/>
    <property type="project" value="UniProtKB-KW"/>
</dbReference>
<feature type="transmembrane region" description="Helical" evidence="5">
    <location>
        <begin position="235"/>
        <end position="257"/>
    </location>
</feature>
<accession>A0A6P6T283</accession>
<dbReference type="RefSeq" id="XP_027072200.2">
    <property type="nucleotide sequence ID" value="XM_027216399.2"/>
</dbReference>
<comment type="pathway">
    <text evidence="1">Phytoalexin biosynthesis; 3,4',5-trihydroxystilbene biosynthesis; 3,4',5-trihydroxystilbene from trans-4-coumarate: step 1/2.</text>
</comment>
<dbReference type="Gene3D" id="3.30.300.30">
    <property type="match status" value="1"/>
</dbReference>
<dbReference type="InterPro" id="IPR042099">
    <property type="entry name" value="ANL_N_sf"/>
</dbReference>
<dbReference type="GO" id="GO:0106286">
    <property type="term" value="F:(E)-caffeate-CoA ligase activity"/>
    <property type="evidence" value="ECO:0007669"/>
    <property type="project" value="UniProtKB-ARBA"/>
</dbReference>
<dbReference type="Pfam" id="PF13193">
    <property type="entry name" value="AMP-binding_C"/>
    <property type="match status" value="1"/>
</dbReference>
<dbReference type="UniPathway" id="UPA00372">
    <property type="reaction ID" value="UER00547"/>
</dbReference>
<dbReference type="CDD" id="cd05904">
    <property type="entry name" value="4CL"/>
    <property type="match status" value="1"/>
</dbReference>
<protein>
    <submittedName>
        <fullName evidence="9">Probable CoA ligase CCL7</fullName>
    </submittedName>
</protein>
<reference evidence="9" key="2">
    <citation type="submission" date="2025-08" db="UniProtKB">
        <authorList>
            <consortium name="RefSeq"/>
        </authorList>
    </citation>
    <scope>IDENTIFICATION</scope>
    <source>
        <tissue evidence="9">Leaves</tissue>
    </source>
</reference>
<dbReference type="PROSITE" id="PS00455">
    <property type="entry name" value="AMP_BINDING"/>
    <property type="match status" value="1"/>
</dbReference>
<dbReference type="InterPro" id="IPR025110">
    <property type="entry name" value="AMP-bd_C"/>
</dbReference>
<keyword evidence="5" id="KW-0472">Membrane</keyword>
<dbReference type="SUPFAM" id="SSF56801">
    <property type="entry name" value="Acetyl-CoA synthetase-like"/>
    <property type="match status" value="1"/>
</dbReference>
<dbReference type="AlphaFoldDB" id="A0A6P6T283"/>
<keyword evidence="5" id="KW-1133">Transmembrane helix</keyword>
<organism evidence="8 9">
    <name type="scientific">Coffea arabica</name>
    <name type="common">Arabian coffee</name>
    <dbReference type="NCBI Taxonomy" id="13443"/>
    <lineage>
        <taxon>Eukaryota</taxon>
        <taxon>Viridiplantae</taxon>
        <taxon>Streptophyta</taxon>
        <taxon>Embryophyta</taxon>
        <taxon>Tracheophyta</taxon>
        <taxon>Spermatophyta</taxon>
        <taxon>Magnoliopsida</taxon>
        <taxon>eudicotyledons</taxon>
        <taxon>Gunneridae</taxon>
        <taxon>Pentapetalae</taxon>
        <taxon>asterids</taxon>
        <taxon>lamiids</taxon>
        <taxon>Gentianales</taxon>
        <taxon>Rubiaceae</taxon>
        <taxon>Ixoroideae</taxon>
        <taxon>Gardenieae complex</taxon>
        <taxon>Bertiereae - Coffeeae clade</taxon>
        <taxon>Coffeeae</taxon>
        <taxon>Coffea</taxon>
    </lineage>
</organism>
<dbReference type="GO" id="GO:0009698">
    <property type="term" value="P:phenylpropanoid metabolic process"/>
    <property type="evidence" value="ECO:0007669"/>
    <property type="project" value="UniProtKB-KW"/>
</dbReference>
<dbReference type="Gene3D" id="3.40.50.12780">
    <property type="entry name" value="N-terminal domain of ligase-like"/>
    <property type="match status" value="1"/>
</dbReference>
<keyword evidence="8" id="KW-1185">Reference proteome</keyword>
<evidence type="ECO:0000256" key="3">
    <source>
        <dbReference type="ARBA" id="ARBA00022598"/>
    </source>
</evidence>
<comment type="similarity">
    <text evidence="2">Belongs to the ATP-dependent AMP-binding enzyme family.</text>
</comment>
<name>A0A6P6T283_COFAR</name>
<dbReference type="GeneID" id="113697000"/>
<evidence type="ECO:0000313" key="9">
    <source>
        <dbReference type="RefSeq" id="XP_027072200.2"/>
    </source>
</evidence>
<gene>
    <name evidence="9" type="primary">LOC113697000</name>
</gene>
<evidence type="ECO:0000256" key="2">
    <source>
        <dbReference type="ARBA" id="ARBA00006432"/>
    </source>
</evidence>
<evidence type="ECO:0000256" key="1">
    <source>
        <dbReference type="ARBA" id="ARBA00004930"/>
    </source>
</evidence>
<dbReference type="InterPro" id="IPR000873">
    <property type="entry name" value="AMP-dep_synth/lig_dom"/>
</dbReference>
<dbReference type="InterPro" id="IPR020845">
    <property type="entry name" value="AMP-binding_CS"/>
</dbReference>
<dbReference type="InterPro" id="IPR045851">
    <property type="entry name" value="AMP-bd_C_sf"/>
</dbReference>
<evidence type="ECO:0000259" key="6">
    <source>
        <dbReference type="Pfam" id="PF00501"/>
    </source>
</evidence>
<reference evidence="8" key="1">
    <citation type="journal article" date="2025" name="Foods">
        <title>Unveiling the Microbial Signatures of Arabica Coffee Cherries: Insights into Ripeness Specific Diversity, Functional Traits, and Implications for Quality and Safety.</title>
        <authorList>
            <consortium name="RefSeq"/>
            <person name="Tenea G.N."/>
            <person name="Cifuentes V."/>
            <person name="Reyes P."/>
            <person name="Cevallos-Vallejos M."/>
        </authorList>
    </citation>
    <scope>NUCLEOTIDE SEQUENCE [LARGE SCALE GENOMIC DNA]</scope>
</reference>
<dbReference type="PANTHER" id="PTHR24096">
    <property type="entry name" value="LONG-CHAIN-FATTY-ACID--COA LIGASE"/>
    <property type="match status" value="1"/>
</dbReference>
<evidence type="ECO:0000256" key="5">
    <source>
        <dbReference type="SAM" id="Phobius"/>
    </source>
</evidence>
<dbReference type="GO" id="GO:0050563">
    <property type="term" value="F:trans-feruloyl-CoA synthase activity"/>
    <property type="evidence" value="ECO:0007669"/>
    <property type="project" value="UniProtKB-ARBA"/>
</dbReference>